<gene>
    <name evidence="3" type="ORF">M011DRAFT_394416</name>
</gene>
<dbReference type="PANTHER" id="PTHR33112:SF1">
    <property type="entry name" value="HETEROKARYON INCOMPATIBILITY DOMAIN-CONTAINING PROTEIN"/>
    <property type="match status" value="1"/>
</dbReference>
<keyword evidence="1" id="KW-1133">Transmembrane helix</keyword>
<evidence type="ECO:0000256" key="1">
    <source>
        <dbReference type="SAM" id="Phobius"/>
    </source>
</evidence>
<dbReference type="EMBL" id="MU006561">
    <property type="protein sequence ID" value="KAF2752158.1"/>
    <property type="molecule type" value="Genomic_DNA"/>
</dbReference>
<dbReference type="AlphaFoldDB" id="A0A6A6VNG4"/>
<accession>A0A6A6VNG4</accession>
<protein>
    <submittedName>
        <fullName evidence="3">HET-domain-containing protein</fullName>
    </submittedName>
</protein>
<name>A0A6A6VNG4_9PLEO</name>
<dbReference type="Pfam" id="PF06985">
    <property type="entry name" value="HET"/>
    <property type="match status" value="1"/>
</dbReference>
<feature type="domain" description="Heterokaryon incompatibility" evidence="2">
    <location>
        <begin position="274"/>
        <end position="376"/>
    </location>
</feature>
<keyword evidence="4" id="KW-1185">Reference proteome</keyword>
<dbReference type="InterPro" id="IPR010730">
    <property type="entry name" value="HET"/>
</dbReference>
<feature type="transmembrane region" description="Helical" evidence="1">
    <location>
        <begin position="871"/>
        <end position="893"/>
    </location>
</feature>
<proteinExistence type="predicted"/>
<reference evidence="3" key="1">
    <citation type="journal article" date="2020" name="Stud. Mycol.">
        <title>101 Dothideomycetes genomes: a test case for predicting lifestyles and emergence of pathogens.</title>
        <authorList>
            <person name="Haridas S."/>
            <person name="Albert R."/>
            <person name="Binder M."/>
            <person name="Bloem J."/>
            <person name="Labutti K."/>
            <person name="Salamov A."/>
            <person name="Andreopoulos B."/>
            <person name="Baker S."/>
            <person name="Barry K."/>
            <person name="Bills G."/>
            <person name="Bluhm B."/>
            <person name="Cannon C."/>
            <person name="Castanera R."/>
            <person name="Culley D."/>
            <person name="Daum C."/>
            <person name="Ezra D."/>
            <person name="Gonzalez J."/>
            <person name="Henrissat B."/>
            <person name="Kuo A."/>
            <person name="Liang C."/>
            <person name="Lipzen A."/>
            <person name="Lutzoni F."/>
            <person name="Magnuson J."/>
            <person name="Mondo S."/>
            <person name="Nolan M."/>
            <person name="Ohm R."/>
            <person name="Pangilinan J."/>
            <person name="Park H.-J."/>
            <person name="Ramirez L."/>
            <person name="Alfaro M."/>
            <person name="Sun H."/>
            <person name="Tritt A."/>
            <person name="Yoshinaga Y."/>
            <person name="Zwiers L.-H."/>
            <person name="Turgeon B."/>
            <person name="Goodwin S."/>
            <person name="Spatafora J."/>
            <person name="Crous P."/>
            <person name="Grigoriev I."/>
        </authorList>
    </citation>
    <scope>NUCLEOTIDE SEQUENCE</scope>
    <source>
        <strain evidence="3">CBS 119925</strain>
    </source>
</reference>
<dbReference type="Proteomes" id="UP000799440">
    <property type="component" value="Unassembled WGS sequence"/>
</dbReference>
<organism evidence="3 4">
    <name type="scientific">Sporormia fimetaria CBS 119925</name>
    <dbReference type="NCBI Taxonomy" id="1340428"/>
    <lineage>
        <taxon>Eukaryota</taxon>
        <taxon>Fungi</taxon>
        <taxon>Dikarya</taxon>
        <taxon>Ascomycota</taxon>
        <taxon>Pezizomycotina</taxon>
        <taxon>Dothideomycetes</taxon>
        <taxon>Pleosporomycetidae</taxon>
        <taxon>Pleosporales</taxon>
        <taxon>Sporormiaceae</taxon>
        <taxon>Sporormia</taxon>
    </lineage>
</organism>
<evidence type="ECO:0000313" key="3">
    <source>
        <dbReference type="EMBL" id="KAF2752158.1"/>
    </source>
</evidence>
<keyword evidence="1" id="KW-0812">Transmembrane</keyword>
<evidence type="ECO:0000313" key="4">
    <source>
        <dbReference type="Proteomes" id="UP000799440"/>
    </source>
</evidence>
<keyword evidence="1" id="KW-0472">Membrane</keyword>
<dbReference type="PANTHER" id="PTHR33112">
    <property type="entry name" value="DOMAIN PROTEIN, PUTATIVE-RELATED"/>
    <property type="match status" value="1"/>
</dbReference>
<sequence length="945" mass="107580">MASSTSSFEFTFRCPPPANLTNQLSNPDDLCDECAKLDLDQSFTAAFDLYEGTRRGKYNRPFTSCRKDWGPVYLKDFYYVCSFGTRLSSPSKCSLCTFFRKMVTHPSQGSYKLLAFCSSESYLFEPRKKDARGQFVRRPWEERRQWQNENGKLMTEMVMDLEHNVFMALVPEVQGIPKTGVPLRWFETMLPENGCVYRVGAVERGVDRLVLPREIGAQINWNLARSWLSRCRCKHTACVKMKPVGEELRGFKVINCWKTPGPDAIEARPWSERYVALSYVWEYPVAGKWPQTILDAVEATKRMGERYLWVDRLCIDQSEAAADERKFLIGKMDAIYEGAEFTIVCAAGDGTTGLPGVGSTTRKPQSRIELSQRSAKAKGKTAVREVPDSIKDLCGVTEEEYESECAGESGWMDTMRFGLRGQMAMDLTVLLEDQRLEKDFGIDKNELLFFRDFAKDLGTPVEQLLQKFSLVAEKEGISLKAFCQKVTGMEKMPAYEGMDATPDFKPQKPLPANVIERRLRLVSTMQEPRVSIQKSKWSTRGWTYQEGVLSNRRLVFTPEQVYWECNAMAVCETVNMSFKAVEHSSGHQMADYMLSGIFQEDLHNEEELQYGFHSSDKGDVGDQVLQLDGHIEAFTSRDLTKEEDSLKAFLGVAARYRTDAGLLVLMGLPVWTGPFSDDAPGLQYTFALSLCSWTHVAQRVDEGAEMYVTDRPCRRQFPSWTWAGWQGRVEFCSEKQAQTHQDDAGADFFMIVKVLPGPDADPPHSDFFKAMTSKGYHLKAKETWSAEIVLHNADNTEATLLTGWAPVWNTGDPYTKWLLTIPKPIILRHMHLMESVYEGEWRRLMGKVVKVHLSVPLSEQELREGHKTGDLVSVLLFASTVPFVWNGIARFLILRKETGQQNRWERIGRLNMWLTEDEWNEYTKKASGLISALPVKTLDESITIS</sequence>
<dbReference type="OrthoDB" id="5428863at2759"/>
<evidence type="ECO:0000259" key="2">
    <source>
        <dbReference type="Pfam" id="PF06985"/>
    </source>
</evidence>